<reference evidence="2 4" key="1">
    <citation type="submission" date="2016-09" db="EMBL/GenBank/DDBJ databases">
        <title>Streptomyces platensis DSM40041, a candidate organism with high potential of specific P450 cytochromes.</title>
        <authorList>
            <person name="Grumaz C."/>
            <person name="Vainshtein Y."/>
            <person name="Kirstahler P."/>
            <person name="Sohn K."/>
        </authorList>
    </citation>
    <scope>NUCLEOTIDE SEQUENCE [LARGE SCALE GENOMIC DNA]</scope>
    <source>
        <strain evidence="2 4">DSM 40041</strain>
    </source>
</reference>
<dbReference type="EC" id="4.2.99.20" evidence="2"/>
<dbReference type="GO" id="GO:0070205">
    <property type="term" value="F:2-succinyl-6-hydroxy-2,4-cyclohexadiene-1-carboxylate synthase activity"/>
    <property type="evidence" value="ECO:0007669"/>
    <property type="project" value="UniProtKB-EC"/>
</dbReference>
<dbReference type="InterPro" id="IPR000073">
    <property type="entry name" value="AB_hydrolase_1"/>
</dbReference>
<keyword evidence="3" id="KW-0378">Hydrolase</keyword>
<evidence type="ECO:0000313" key="4">
    <source>
        <dbReference type="Proteomes" id="UP000194225"/>
    </source>
</evidence>
<dbReference type="KEGG" id="spla:CP981_30265"/>
<keyword evidence="2" id="KW-0456">Lyase</keyword>
<sequence>MEQTIQNQKKWSVGGGSWVTADVYGEPDAPGLVVVPGAMSDAHAWRHVATAVDAWPSVTVVNRRGRTPSGPLTDGYSLRTEVEDLGLILDECAGTQALFGWSYGGLIALLAANDSSLRQVIAYEPVIRPFGSHVLPDLKAAEEKADWEATAEIVNRRIAGLDAAQVETLRADRQGWADLQRLSRPAHAELAALNAAPPPHELARRADRADLIVGQCNHGTAPYGTSFDDVRQRVARATRTEVHVLPGQGHMAHLQAPAELGHLLNGLATAR</sequence>
<evidence type="ECO:0000313" key="5">
    <source>
        <dbReference type="Proteomes" id="UP000325458"/>
    </source>
</evidence>
<dbReference type="SUPFAM" id="SSF53474">
    <property type="entry name" value="alpha/beta-Hydrolases"/>
    <property type="match status" value="1"/>
</dbReference>
<protein>
    <submittedName>
        <fullName evidence="2">2-succinyl-6-hydroxy-2, 4-cyclohexadiene-1-carboxylate synthase</fullName>
        <ecNumber evidence="2">4.2.99.20</ecNumber>
    </submittedName>
    <submittedName>
        <fullName evidence="3">Alpha/beta hydrolase</fullName>
    </submittedName>
</protein>
<feature type="domain" description="AB hydrolase-1" evidence="1">
    <location>
        <begin position="32"/>
        <end position="260"/>
    </location>
</feature>
<dbReference type="Pfam" id="PF12697">
    <property type="entry name" value="Abhydrolase_6"/>
    <property type="match status" value="1"/>
</dbReference>
<gene>
    <name evidence="2" type="primary">menH</name>
    <name evidence="2" type="ORF">BG653_01942</name>
    <name evidence="3" type="ORF">CP981_30265</name>
</gene>
<proteinExistence type="predicted"/>
<dbReference type="Gene3D" id="3.40.50.1820">
    <property type="entry name" value="alpha/beta hydrolase"/>
    <property type="match status" value="1"/>
</dbReference>
<dbReference type="Proteomes" id="UP000194225">
    <property type="component" value="Unassembled WGS sequence"/>
</dbReference>
<dbReference type="InterPro" id="IPR029058">
    <property type="entry name" value="AB_hydrolase_fold"/>
</dbReference>
<dbReference type="RefSeq" id="WP_085923846.1">
    <property type="nucleotide sequence ID" value="NZ_BAABSS010000014.1"/>
</dbReference>
<reference evidence="3 5" key="2">
    <citation type="submission" date="2017-09" db="EMBL/GenBank/DDBJ databases">
        <authorList>
            <person name="Lee N."/>
            <person name="Cho B.-K."/>
        </authorList>
    </citation>
    <scope>NUCLEOTIDE SEQUENCE [LARGE SCALE GENOMIC DNA]</scope>
    <source>
        <strain evidence="3 5">ATCC 23948</strain>
    </source>
</reference>
<dbReference type="AlphaFoldDB" id="A0AAE6TQ94"/>
<evidence type="ECO:0000259" key="1">
    <source>
        <dbReference type="Pfam" id="PF12697"/>
    </source>
</evidence>
<accession>A0AAE6TQ94</accession>
<name>A0AAE6TQ94_STRPT</name>
<keyword evidence="4" id="KW-1185">Reference proteome</keyword>
<organism evidence="3 5">
    <name type="scientific">Streptomyces platensis</name>
    <dbReference type="NCBI Taxonomy" id="58346"/>
    <lineage>
        <taxon>Bacteria</taxon>
        <taxon>Bacillati</taxon>
        <taxon>Actinomycetota</taxon>
        <taxon>Actinomycetes</taxon>
        <taxon>Kitasatosporales</taxon>
        <taxon>Streptomycetaceae</taxon>
        <taxon>Streptomyces</taxon>
    </lineage>
</organism>
<dbReference type="EMBL" id="MIGA01000009">
    <property type="protein sequence ID" value="OSY46575.1"/>
    <property type="molecule type" value="Genomic_DNA"/>
</dbReference>
<evidence type="ECO:0000313" key="2">
    <source>
        <dbReference type="EMBL" id="OSY46575.1"/>
    </source>
</evidence>
<dbReference type="Proteomes" id="UP000325458">
    <property type="component" value="Chromosome"/>
</dbReference>
<dbReference type="EMBL" id="CP023691">
    <property type="protein sequence ID" value="QEV55350.1"/>
    <property type="molecule type" value="Genomic_DNA"/>
</dbReference>
<dbReference type="GeneID" id="90927542"/>
<evidence type="ECO:0000313" key="3">
    <source>
        <dbReference type="EMBL" id="QEV55350.1"/>
    </source>
</evidence>
<dbReference type="GO" id="GO:0016787">
    <property type="term" value="F:hydrolase activity"/>
    <property type="evidence" value="ECO:0007669"/>
    <property type="project" value="UniProtKB-KW"/>
</dbReference>